<sequence length="50" mass="5962">MRYYTKLSHFIQLPCGQNHNFALELSGLYNWFSQRRKISTFDNPITTVSH</sequence>
<evidence type="ECO:0000313" key="1">
    <source>
        <dbReference type="EMBL" id="KRY03565.1"/>
    </source>
</evidence>
<name>A0A0V0YU07_9BILA</name>
<dbReference type="EMBL" id="JYDQ01002669">
    <property type="protein sequence ID" value="KRY03576.1"/>
    <property type="molecule type" value="Genomic_DNA"/>
</dbReference>
<dbReference type="EMBL" id="JYDQ01002675">
    <property type="protein sequence ID" value="KRY03567.1"/>
    <property type="molecule type" value="Genomic_DNA"/>
</dbReference>
<proteinExistence type="predicted"/>
<evidence type="ECO:0000313" key="4">
    <source>
        <dbReference type="EMBL" id="KRY03576.1"/>
    </source>
</evidence>
<evidence type="ECO:0000313" key="6">
    <source>
        <dbReference type="Proteomes" id="UP000054783"/>
    </source>
</evidence>
<dbReference type="Proteomes" id="UP000054783">
    <property type="component" value="Unassembled WGS sequence"/>
</dbReference>
<dbReference type="EMBL" id="JYDQ01002676">
    <property type="protein sequence ID" value="KRY03565.1"/>
    <property type="molecule type" value="Genomic_DNA"/>
</dbReference>
<evidence type="ECO:0000313" key="3">
    <source>
        <dbReference type="EMBL" id="KRY03569.1"/>
    </source>
</evidence>
<evidence type="ECO:0000313" key="5">
    <source>
        <dbReference type="EMBL" id="KRY03579.1"/>
    </source>
</evidence>
<gene>
    <name evidence="5" type="ORF">T12_11433</name>
    <name evidence="4" type="ORF">T12_15799</name>
    <name evidence="3" type="ORF">T12_15937</name>
    <name evidence="2" type="ORF">T12_5110</name>
    <name evidence="1" type="ORF">T12_831</name>
</gene>
<protein>
    <submittedName>
        <fullName evidence="4">Uncharacterized protein</fullName>
    </submittedName>
</protein>
<accession>A0A0V0YU07</accession>
<comment type="caution">
    <text evidence="4">The sequence shown here is derived from an EMBL/GenBank/DDBJ whole genome shotgun (WGS) entry which is preliminary data.</text>
</comment>
<reference evidence="4 6" key="1">
    <citation type="submission" date="2015-01" db="EMBL/GenBank/DDBJ databases">
        <title>Evolution of Trichinella species and genotypes.</title>
        <authorList>
            <person name="Korhonen P.K."/>
            <person name="Edoardo P."/>
            <person name="Giuseppe L.R."/>
            <person name="Gasser R.B."/>
        </authorList>
    </citation>
    <scope>NUCLEOTIDE SEQUENCE [LARGE SCALE GENOMIC DNA]</scope>
    <source>
        <strain evidence="4">ISS2496</strain>
    </source>
</reference>
<dbReference type="EMBL" id="JYDQ01002674">
    <property type="protein sequence ID" value="KRY03569.1"/>
    <property type="molecule type" value="Genomic_DNA"/>
</dbReference>
<dbReference type="EMBL" id="JYDQ01002668">
    <property type="protein sequence ID" value="KRY03579.1"/>
    <property type="molecule type" value="Genomic_DNA"/>
</dbReference>
<keyword evidence="6" id="KW-1185">Reference proteome</keyword>
<dbReference type="AlphaFoldDB" id="A0A0V0YU07"/>
<organism evidence="4 6">
    <name type="scientific">Trichinella patagoniensis</name>
    <dbReference type="NCBI Taxonomy" id="990121"/>
    <lineage>
        <taxon>Eukaryota</taxon>
        <taxon>Metazoa</taxon>
        <taxon>Ecdysozoa</taxon>
        <taxon>Nematoda</taxon>
        <taxon>Enoplea</taxon>
        <taxon>Dorylaimia</taxon>
        <taxon>Trichinellida</taxon>
        <taxon>Trichinellidae</taxon>
        <taxon>Trichinella</taxon>
    </lineage>
</organism>
<evidence type="ECO:0000313" key="2">
    <source>
        <dbReference type="EMBL" id="KRY03567.1"/>
    </source>
</evidence>